<dbReference type="NCBIfam" id="TIGR02158">
    <property type="entry name" value="PA_CoA_Oxy3"/>
    <property type="match status" value="1"/>
</dbReference>
<dbReference type="PIRSF" id="PIRSF037834">
    <property type="entry name" value="PA_CoA_Oase3"/>
    <property type="match status" value="1"/>
</dbReference>
<evidence type="ECO:0000313" key="2">
    <source>
        <dbReference type="Proteomes" id="UP000219439"/>
    </source>
</evidence>
<dbReference type="InterPro" id="IPR007814">
    <property type="entry name" value="PaaA_PaaC"/>
</dbReference>
<dbReference type="PANTHER" id="PTHR30458">
    <property type="entry name" value="PHENYLACETIC ACID DEGRADATION PROTEIN PAA"/>
    <property type="match status" value="1"/>
</dbReference>
<dbReference type="GO" id="GO:0010124">
    <property type="term" value="P:phenylacetate catabolic process"/>
    <property type="evidence" value="ECO:0007669"/>
    <property type="project" value="InterPro"/>
</dbReference>
<dbReference type="InterPro" id="IPR009078">
    <property type="entry name" value="Ferritin-like_SF"/>
</dbReference>
<proteinExistence type="predicted"/>
<gene>
    <name evidence="1" type="ORF">SAMN06265368_0816</name>
</gene>
<dbReference type="Proteomes" id="UP000219439">
    <property type="component" value="Unassembled WGS sequence"/>
</dbReference>
<reference evidence="1 2" key="1">
    <citation type="submission" date="2017-09" db="EMBL/GenBank/DDBJ databases">
        <authorList>
            <person name="Ehlers B."/>
            <person name="Leendertz F.H."/>
        </authorList>
    </citation>
    <scope>NUCLEOTIDE SEQUENCE [LARGE SCALE GENOMIC DNA]</scope>
    <source>
        <strain evidence="1 2">DSM 18289</strain>
    </source>
</reference>
<sequence length="250" mass="28656">MSDALFKYLVRLADDTVILSHRLGEWCGHASHIEEDVAMTNISLDLIGQARNLYSYAAEVEGKGRDEDQLAYLRNEREFTNLILVEQPNGDFGKTMARQLLYSAFMLPFWEAMMASKDKQLAAIAAKAEKEVTYHLRHAAEWTIRLGDGTPESHRRMQEGIDELWMYTGELFVKDEVEERLIEAGIAIDPESLRGAWERTIEEVLTRATLKRPEDGWMHVGGRNGVHTEHLGHALSDFQYLQRAYPDCTW</sequence>
<name>A0A285NDC5_9HYPH</name>
<dbReference type="InterPro" id="IPR011882">
    <property type="entry name" value="PaaC"/>
</dbReference>
<protein>
    <submittedName>
        <fullName evidence="1">Ring-1,2-phenylacetyl-CoA epoxidase subunit PaaC</fullName>
    </submittedName>
</protein>
<dbReference type="GO" id="GO:0005829">
    <property type="term" value="C:cytosol"/>
    <property type="evidence" value="ECO:0007669"/>
    <property type="project" value="TreeGrafter"/>
</dbReference>
<dbReference type="InterPro" id="IPR012347">
    <property type="entry name" value="Ferritin-like"/>
</dbReference>
<keyword evidence="2" id="KW-1185">Reference proteome</keyword>
<organism evidence="1 2">
    <name type="scientific">Cohaesibacter gelatinilyticus</name>
    <dbReference type="NCBI Taxonomy" id="372072"/>
    <lineage>
        <taxon>Bacteria</taxon>
        <taxon>Pseudomonadati</taxon>
        <taxon>Pseudomonadota</taxon>
        <taxon>Alphaproteobacteria</taxon>
        <taxon>Hyphomicrobiales</taxon>
        <taxon>Cohaesibacteraceae</taxon>
    </lineage>
</organism>
<dbReference type="AlphaFoldDB" id="A0A285NDC5"/>
<dbReference type="InterPro" id="IPR052703">
    <property type="entry name" value="Aromatic_CoA_ox/epox"/>
</dbReference>
<evidence type="ECO:0000313" key="1">
    <source>
        <dbReference type="EMBL" id="SNZ07298.1"/>
    </source>
</evidence>
<dbReference type="Pfam" id="PF05138">
    <property type="entry name" value="PaaA_PaaC"/>
    <property type="match status" value="1"/>
</dbReference>
<dbReference type="PANTHER" id="PTHR30458:SF0">
    <property type="entry name" value="1,2-PHENYLACETYL-COA EPOXIDASE, SUBUNIT C"/>
    <property type="match status" value="1"/>
</dbReference>
<dbReference type="Gene3D" id="1.20.1260.10">
    <property type="match status" value="1"/>
</dbReference>
<dbReference type="SUPFAM" id="SSF47240">
    <property type="entry name" value="Ferritin-like"/>
    <property type="match status" value="1"/>
</dbReference>
<dbReference type="EMBL" id="OBEL01000001">
    <property type="protein sequence ID" value="SNZ07298.1"/>
    <property type="molecule type" value="Genomic_DNA"/>
</dbReference>
<dbReference type="FunFam" id="1.20.1260.10:FF:000012">
    <property type="entry name" value="1,2-phenylacetyl-CoA epoxidase, subunit C"/>
    <property type="match status" value="1"/>
</dbReference>
<accession>A0A285NDC5</accession>